<dbReference type="EMBL" id="JACHNH010000001">
    <property type="protein sequence ID" value="MBB4767351.1"/>
    <property type="molecule type" value="Genomic_DNA"/>
</dbReference>
<feature type="region of interest" description="Disordered" evidence="1">
    <location>
        <begin position="55"/>
        <end position="81"/>
    </location>
</feature>
<proteinExistence type="predicted"/>
<protein>
    <submittedName>
        <fullName evidence="2">Uncharacterized protein</fullName>
    </submittedName>
</protein>
<sequence length="222" mass="22195">MLRNVRRLAAAPRTRSGSGRPAGPGAVRVVPLLSAAGVLASVLLLAACGMPPEPPLSAPPEAPGNGSADASSFPSPGVVPGLPTALPTAGVPTYPTAGVPTYPTATTTPATVTTTPTTVRPSPAPKCVNGPSGQQVLTAVKGRPGVPATELKVIDGPFCAKSWQFTIVQIAEADSDTPAEPLLVVTKGSPATIKVIEAGTDVCSIKVRTEAPTGIRVWACGA</sequence>
<organism evidence="2 3">
    <name type="scientific">Actinoplanes digitatis</name>
    <dbReference type="NCBI Taxonomy" id="1868"/>
    <lineage>
        <taxon>Bacteria</taxon>
        <taxon>Bacillati</taxon>
        <taxon>Actinomycetota</taxon>
        <taxon>Actinomycetes</taxon>
        <taxon>Micromonosporales</taxon>
        <taxon>Micromonosporaceae</taxon>
        <taxon>Actinoplanes</taxon>
    </lineage>
</organism>
<evidence type="ECO:0000256" key="1">
    <source>
        <dbReference type="SAM" id="MobiDB-lite"/>
    </source>
</evidence>
<evidence type="ECO:0000313" key="2">
    <source>
        <dbReference type="EMBL" id="MBB4767351.1"/>
    </source>
</evidence>
<feature type="compositionally biased region" description="Low complexity" evidence="1">
    <location>
        <begin position="105"/>
        <end position="121"/>
    </location>
</feature>
<feature type="region of interest" description="Disordered" evidence="1">
    <location>
        <begin position="1"/>
        <end position="24"/>
    </location>
</feature>
<evidence type="ECO:0000313" key="3">
    <source>
        <dbReference type="Proteomes" id="UP000578112"/>
    </source>
</evidence>
<reference evidence="2 3" key="1">
    <citation type="submission" date="2020-08" db="EMBL/GenBank/DDBJ databases">
        <title>Sequencing the genomes of 1000 actinobacteria strains.</title>
        <authorList>
            <person name="Klenk H.-P."/>
        </authorList>
    </citation>
    <scope>NUCLEOTIDE SEQUENCE [LARGE SCALE GENOMIC DNA]</scope>
    <source>
        <strain evidence="2 3">DSM 43149</strain>
    </source>
</reference>
<gene>
    <name evidence="2" type="ORF">BJ971_007907</name>
</gene>
<name>A0A7W7I6F0_9ACTN</name>
<feature type="region of interest" description="Disordered" evidence="1">
    <location>
        <begin position="105"/>
        <end position="130"/>
    </location>
</feature>
<accession>A0A7W7I6F0</accession>
<comment type="caution">
    <text evidence="2">The sequence shown here is derived from an EMBL/GenBank/DDBJ whole genome shotgun (WGS) entry which is preliminary data.</text>
</comment>
<dbReference type="Proteomes" id="UP000578112">
    <property type="component" value="Unassembled WGS sequence"/>
</dbReference>
<dbReference type="AlphaFoldDB" id="A0A7W7I6F0"/>
<keyword evidence="3" id="KW-1185">Reference proteome</keyword>
<dbReference type="RefSeq" id="WP_184998376.1">
    <property type="nucleotide sequence ID" value="NZ_BOMK01000065.1"/>
</dbReference>